<name>A0A662DEU2_UNCAE</name>
<evidence type="ECO:0000313" key="2">
    <source>
        <dbReference type="Proteomes" id="UP000280417"/>
    </source>
</evidence>
<feature type="non-terminal residue" evidence="1">
    <location>
        <position position="1"/>
    </location>
</feature>
<comment type="caution">
    <text evidence="1">The sequence shown here is derived from an EMBL/GenBank/DDBJ whole genome shotgun (WGS) entry which is preliminary data.</text>
</comment>
<feature type="non-terminal residue" evidence="1">
    <location>
        <position position="1477"/>
    </location>
</feature>
<sequence length="1477" mass="165906">NKDKGEAWFKVSNLDVWAYTKSETGEFRWKFEPTDNITFEVHAEYFNGTLVPDGSEVSIENLLYVQRGPPVPVPIDIYDKSNSSQTSGGVANVWIKAKAGKSLDQGYYMAIIKVRSNDSEQKEELHEVWFEVSVLEVYGWADPWYVSQSGNASMKIVVKKVDGSPVNATLTLVELRDTMTWTEIDKSLYPYGYSKNTTGNEITVDFSFSVSNLPIGQYEAVVRVNAYDLGATSDAYVWFSVQNYQISGELVNPSKRVYAPEENVEMWITVKDPGGSALEGKNVSVYQLVNTESWPWTFKEAKMVGQASPTDAGGRTKVIFKAPKESGVYRPMVNVSGELQKDPWLLPEFEVRSIAVNVKLFDENGNEMEEFPAGSTIQVEVNISNPTGGEISVSQLSMKYRSMDTGTETQLQTITSNIQESNYLTFISPSSEGEYVLYVSVTDNVTGNIIVSKRWFRVKTFDLNFWTEKWAYDTGQNITVYLDARNPDGSPINITVHLQALRDMWSGTSISGYSKNPLNVSGTGTYNIITDNLQPGEYEAELCVYKQGTDPGTECENGRRVYIGFSIQSFEVHAFTEKGSFTPQDEVELFIVVELSSGALENPSNYVLSFIDLRDRKTWLNISSAITSQITVENQTSPMNRKRITFTTSGLSAGEYIARFNVTHIPSGESRMREVWFKISDYEITIDTVPPVGEERRFFTGEPITFNITVTPAPNETVEGRVILKDDYRWITLQEHTINITSQGFTLQNITIDTPGRYTLVAEVGSAEKFYWFEAGSYKIEIIHWDPNTVHDISPGEDVTIVFDILYPNGSEYQGNVTVTVADIKNTWDWTSTGVNNLNETNITANAGSYEQYSFTPNLGPGEYEAQLEFKTLADDKITTEYYHFNVRTKEFWAWPEGGPFSPGDNVTIKAVLRYPNGTAWSGINITIDEIYSQKEHRSIMDDVSFTTQYIDTDPSGIATLSFTLPANLTGKVDVKLREGDGNEITWTGFDINTYELRIDRMDDKWIYLPGENFTRRLYVFKSGSPQEGVDISVRIWKHGLWEPGQNISYYYLGQTDSSGFKYINIPVPGEPARYEAEIIAGKDAATYWEGFEVATFFADAWVIGENSNTDRLSEGENAIIAVYVNDPEGNKVAGANVSIIEFRKIDGWIPVSVEVIKDNQTTDTTGRAELRFIAPNDTGEYVAIINVTANISGTVSSTERHVWFMVTQFGVSISFVCPPDVSTCMPDTAIEGGSLTAKLSISGDTSNITNVNFCLDRVRNIFTGVETFYGVCNTTTTNTTYLTFTVPTERGSYDAIFKVDIQSDKGVESFEEWRWFEVKSEGEHYINAWMEPHDAWAGENATVIIEVWSADWQDIDEESSCEKFELVEIRDTQSWNLEADRSSIQQWYLGAYEGPGPPGVRLVFTIPETLNPGEYEAKLNVTCSGISTEHRVHFRVVSFQVSFLMNEILQTNKNVQFWIKIMNASGDPVVGATVYK</sequence>
<organism evidence="1 2">
    <name type="scientific">Aerophobetes bacterium</name>
    <dbReference type="NCBI Taxonomy" id="2030807"/>
    <lineage>
        <taxon>Bacteria</taxon>
        <taxon>Candidatus Aerophobota</taxon>
    </lineage>
</organism>
<reference evidence="1 2" key="1">
    <citation type="submission" date="2018-06" db="EMBL/GenBank/DDBJ databases">
        <title>Extensive metabolic versatility and redundancy in microbially diverse, dynamic hydrothermal sediments.</title>
        <authorList>
            <person name="Dombrowski N."/>
            <person name="Teske A."/>
            <person name="Baker B.J."/>
        </authorList>
    </citation>
    <scope>NUCLEOTIDE SEQUENCE [LARGE SCALE GENOMIC DNA]</scope>
    <source>
        <strain evidence="1">B3_G15</strain>
    </source>
</reference>
<accession>A0A662DEU2</accession>
<protein>
    <submittedName>
        <fullName evidence="1">Uncharacterized protein</fullName>
    </submittedName>
</protein>
<dbReference type="EMBL" id="QMQA01000164">
    <property type="protein sequence ID" value="RLE12446.1"/>
    <property type="molecule type" value="Genomic_DNA"/>
</dbReference>
<dbReference type="Proteomes" id="UP000280417">
    <property type="component" value="Unassembled WGS sequence"/>
</dbReference>
<proteinExistence type="predicted"/>
<evidence type="ECO:0000313" key="1">
    <source>
        <dbReference type="EMBL" id="RLE12446.1"/>
    </source>
</evidence>
<gene>
    <name evidence="1" type="ORF">DRJ04_06180</name>
</gene>